<dbReference type="SMART" id="SM00249">
    <property type="entry name" value="PHD"/>
    <property type="match status" value="2"/>
</dbReference>
<keyword evidence="4" id="KW-0862">Zinc</keyword>
<sequence length="518" mass="54661">MVRLRLLWASVSELPVTSALCRQVAGAVGQAEAWVERCRRAVVKRSADATLGEALEVIGATIDNAVAQFERQLEVEKKLVAAAEERRGEQAGAVTGDEEADAAQASAPPSPTRAAAAAAGDDSGTLYCLCQRPYEPGANMISCDSCGEWFHMRCVGVSLAQSKSLREYCCPVCAAVAGREGAGLAAALARLRRTKRPSRAALGALLEQARALAAAAEEAALELALVKFDRWATAAARAMEVHEASRRLEGGERMLPLSAGMLLQLLRSAASLEIDAGAVAERILSLLRGNAWREDVEAAFAAGARPEAQVAEALRDRAVALGIRPESDVVGCRLAAALRAFEAWKARADQALAVLTAAASSDEQVRAASAAAAALVREAQALAIAPTGDVDLLKERSTLYCLCQRPYDEQRPLLGCDHCSNWYHYECVGLRSPGESGAGDEPDDFRCPLCCRRAGVAFDFALPPGSDERVARLAEGSKAAGEGEQAGRGKQASHPVHPETAGPGAVPSPRKRQRLGSH</sequence>
<evidence type="ECO:0000256" key="5">
    <source>
        <dbReference type="ARBA" id="ARBA00023242"/>
    </source>
</evidence>
<evidence type="ECO:0000256" key="4">
    <source>
        <dbReference type="ARBA" id="ARBA00022833"/>
    </source>
</evidence>
<keyword evidence="2" id="KW-0479">Metal-binding</keyword>
<keyword evidence="5" id="KW-0539">Nucleus</keyword>
<evidence type="ECO:0000256" key="7">
    <source>
        <dbReference type="SAM" id="MobiDB-lite"/>
    </source>
</evidence>
<dbReference type="InterPro" id="IPR019786">
    <property type="entry name" value="Zinc_finger_PHD-type_CS"/>
</dbReference>
<keyword evidence="8" id="KW-0732">Signal</keyword>
<keyword evidence="11" id="KW-1185">Reference proteome</keyword>
<dbReference type="InterPro" id="IPR011011">
    <property type="entry name" value="Znf_FYVE_PHD"/>
</dbReference>
<feature type="chain" id="PRO_5042296845" description="PHD-type domain-containing protein" evidence="8">
    <location>
        <begin position="20"/>
        <end position="518"/>
    </location>
</feature>
<evidence type="ECO:0000313" key="11">
    <source>
        <dbReference type="Proteomes" id="UP001255856"/>
    </source>
</evidence>
<evidence type="ECO:0000256" key="8">
    <source>
        <dbReference type="SAM" id="SignalP"/>
    </source>
</evidence>
<evidence type="ECO:0000256" key="6">
    <source>
        <dbReference type="PROSITE-ProRule" id="PRU00146"/>
    </source>
</evidence>
<dbReference type="GO" id="GO:0045893">
    <property type="term" value="P:positive regulation of DNA-templated transcription"/>
    <property type="evidence" value="ECO:0007669"/>
    <property type="project" value="TreeGrafter"/>
</dbReference>
<dbReference type="InterPro" id="IPR037869">
    <property type="entry name" value="Spp1/CFP1"/>
</dbReference>
<feature type="region of interest" description="Disordered" evidence="7">
    <location>
        <begin position="471"/>
        <end position="518"/>
    </location>
</feature>
<dbReference type="Proteomes" id="UP001255856">
    <property type="component" value="Unassembled WGS sequence"/>
</dbReference>
<keyword evidence="3 6" id="KW-0863">Zinc-finger</keyword>
<dbReference type="GO" id="GO:0008270">
    <property type="term" value="F:zinc ion binding"/>
    <property type="evidence" value="ECO:0007669"/>
    <property type="project" value="UniProtKB-KW"/>
</dbReference>
<dbReference type="PROSITE" id="PS50016">
    <property type="entry name" value="ZF_PHD_2"/>
    <property type="match status" value="2"/>
</dbReference>
<comment type="subcellular location">
    <subcellularLocation>
        <location evidence="1">Nucleus</location>
    </subcellularLocation>
</comment>
<name>A0AAD9MLZ9_PROWI</name>
<evidence type="ECO:0000256" key="2">
    <source>
        <dbReference type="ARBA" id="ARBA00022723"/>
    </source>
</evidence>
<evidence type="ECO:0000256" key="3">
    <source>
        <dbReference type="ARBA" id="ARBA00022771"/>
    </source>
</evidence>
<dbReference type="PANTHER" id="PTHR46174">
    <property type="entry name" value="CXXC-TYPE ZINC FINGER PROTEIN 1"/>
    <property type="match status" value="1"/>
</dbReference>
<dbReference type="SUPFAM" id="SSF57903">
    <property type="entry name" value="FYVE/PHD zinc finger"/>
    <property type="match status" value="2"/>
</dbReference>
<dbReference type="Gene3D" id="3.30.40.10">
    <property type="entry name" value="Zinc/RING finger domain, C3HC4 (zinc finger)"/>
    <property type="match status" value="2"/>
</dbReference>
<feature type="compositionally biased region" description="Basic residues" evidence="7">
    <location>
        <begin position="509"/>
        <end position="518"/>
    </location>
</feature>
<feature type="domain" description="PHD-type" evidence="9">
    <location>
        <begin position="125"/>
        <end position="176"/>
    </location>
</feature>
<dbReference type="Pfam" id="PF00628">
    <property type="entry name" value="PHD"/>
    <property type="match status" value="2"/>
</dbReference>
<evidence type="ECO:0000259" key="9">
    <source>
        <dbReference type="PROSITE" id="PS50016"/>
    </source>
</evidence>
<dbReference type="PANTHER" id="PTHR46174:SF1">
    <property type="entry name" value="CXXC-TYPE ZINC FINGER PROTEIN 1"/>
    <property type="match status" value="1"/>
</dbReference>
<comment type="caution">
    <text evidence="10">The sequence shown here is derived from an EMBL/GenBank/DDBJ whole genome shotgun (WGS) entry which is preliminary data.</text>
</comment>
<dbReference type="AlphaFoldDB" id="A0AAD9MLZ9"/>
<dbReference type="InterPro" id="IPR019787">
    <property type="entry name" value="Znf_PHD-finger"/>
</dbReference>
<dbReference type="EMBL" id="JASFZW010000001">
    <property type="protein sequence ID" value="KAK2080460.1"/>
    <property type="molecule type" value="Genomic_DNA"/>
</dbReference>
<feature type="signal peptide" evidence="8">
    <location>
        <begin position="1"/>
        <end position="19"/>
    </location>
</feature>
<gene>
    <name evidence="10" type="ORF">QBZ16_000313</name>
</gene>
<evidence type="ECO:0000256" key="1">
    <source>
        <dbReference type="ARBA" id="ARBA00004123"/>
    </source>
</evidence>
<proteinExistence type="predicted"/>
<dbReference type="PROSITE" id="PS01359">
    <property type="entry name" value="ZF_PHD_1"/>
    <property type="match status" value="2"/>
</dbReference>
<feature type="compositionally biased region" description="Low complexity" evidence="7">
    <location>
        <begin position="102"/>
        <end position="117"/>
    </location>
</feature>
<accession>A0AAD9MLZ9</accession>
<evidence type="ECO:0000313" key="10">
    <source>
        <dbReference type="EMBL" id="KAK2080460.1"/>
    </source>
</evidence>
<dbReference type="InterPro" id="IPR013083">
    <property type="entry name" value="Znf_RING/FYVE/PHD"/>
</dbReference>
<reference evidence="10" key="1">
    <citation type="submission" date="2021-01" db="EMBL/GenBank/DDBJ databases">
        <authorList>
            <person name="Eckstrom K.M.E."/>
        </authorList>
    </citation>
    <scope>NUCLEOTIDE SEQUENCE</scope>
    <source>
        <strain evidence="10">UVCC 0001</strain>
    </source>
</reference>
<feature type="region of interest" description="Disordered" evidence="7">
    <location>
        <begin position="88"/>
        <end position="117"/>
    </location>
</feature>
<protein>
    <recommendedName>
        <fullName evidence="9">PHD-type domain-containing protein</fullName>
    </recommendedName>
</protein>
<feature type="domain" description="PHD-type" evidence="9">
    <location>
        <begin position="398"/>
        <end position="453"/>
    </location>
</feature>
<dbReference type="InterPro" id="IPR001965">
    <property type="entry name" value="Znf_PHD"/>
</dbReference>
<dbReference type="GO" id="GO:0048188">
    <property type="term" value="C:Set1C/COMPASS complex"/>
    <property type="evidence" value="ECO:0007669"/>
    <property type="project" value="InterPro"/>
</dbReference>
<organism evidence="10 11">
    <name type="scientific">Prototheca wickerhamii</name>
    <dbReference type="NCBI Taxonomy" id="3111"/>
    <lineage>
        <taxon>Eukaryota</taxon>
        <taxon>Viridiplantae</taxon>
        <taxon>Chlorophyta</taxon>
        <taxon>core chlorophytes</taxon>
        <taxon>Trebouxiophyceae</taxon>
        <taxon>Chlorellales</taxon>
        <taxon>Chlorellaceae</taxon>
        <taxon>Prototheca</taxon>
    </lineage>
</organism>